<reference evidence="10 20" key="2">
    <citation type="submission" date="2017-07" db="EMBL/GenBank/DDBJ databases">
        <title>Invasive disease caused simultaneously by more than one serotype of Streptococcus pneumoniae, South Africa.</title>
        <authorList>
            <person name="Ndlangisa K."/>
            <person name="Du Plessis M."/>
            <person name="Von Gottberg A."/>
        </authorList>
    </citation>
    <scope>NUCLEOTIDE SEQUENCE [LARGE SCALE GENOMIC DNA]</scope>
    <source>
        <strain evidence="10 20">8227-15B</strain>
    </source>
</reference>
<evidence type="ECO:0000313" key="27">
    <source>
        <dbReference type="Proteomes" id="UP000476212"/>
    </source>
</evidence>
<proteinExistence type="predicted"/>
<evidence type="ECO:0000313" key="1">
    <source>
        <dbReference type="EMBL" id="CEX67275.1"/>
    </source>
</evidence>
<dbReference type="EMBL" id="CAASIK010000022">
    <property type="protein sequence ID" value="VNB71270.1"/>
    <property type="molecule type" value="Genomic_DNA"/>
</dbReference>
<dbReference type="EMBL" id="LR216058">
    <property type="protein sequence ID" value="VFI33050.1"/>
    <property type="molecule type" value="Genomic_DNA"/>
</dbReference>
<dbReference type="EMBL" id="CKTV01000004">
    <property type="protein sequence ID" value="CJA30405.1"/>
    <property type="molecule type" value="Genomic_DNA"/>
</dbReference>
<dbReference type="Proteomes" id="UP001184693">
    <property type="component" value="Unassembled WGS sequence"/>
</dbReference>
<evidence type="ECO:0000313" key="16">
    <source>
        <dbReference type="Proteomes" id="UP000042512"/>
    </source>
</evidence>
<dbReference type="Proteomes" id="UP000048507">
    <property type="component" value="Unassembled WGS sequence"/>
</dbReference>
<dbReference type="EMBL" id="JAVPGZ010000234">
    <property type="protein sequence ID" value="MDS8039765.1"/>
    <property type="molecule type" value="Genomic_DNA"/>
</dbReference>
<dbReference type="Proteomes" id="UP000042967">
    <property type="component" value="Unassembled WGS sequence"/>
</dbReference>
<dbReference type="Proteomes" id="UP000214939">
    <property type="component" value="Unassembled WGS sequence"/>
</dbReference>
<dbReference type="RefSeq" id="WP_000890144.1">
    <property type="nucleotide sequence ID" value="NZ_AP017971.1"/>
</dbReference>
<evidence type="ECO:0000313" key="12">
    <source>
        <dbReference type="EMBL" id="VKB73941.1"/>
    </source>
</evidence>
<dbReference type="Proteomes" id="UP000314107">
    <property type="component" value="Unassembled WGS sequence"/>
</dbReference>
<dbReference type="Proteomes" id="UP000311674">
    <property type="component" value="Unassembled WGS sequence"/>
</dbReference>
<evidence type="ECO:0000313" key="3">
    <source>
        <dbReference type="EMBL" id="CJA30405.1"/>
    </source>
</evidence>
<dbReference type="EMBL" id="WNIB01000132">
    <property type="protein sequence ID" value="MTV91033.1"/>
    <property type="molecule type" value="Genomic_DNA"/>
</dbReference>
<dbReference type="EMBL" id="CABBMN010000010">
    <property type="protein sequence ID" value="VSC32534.1"/>
    <property type="molecule type" value="Genomic_DNA"/>
</dbReference>
<evidence type="ECO:0000313" key="4">
    <source>
        <dbReference type="EMBL" id="COA20155.1"/>
    </source>
</evidence>
<protein>
    <submittedName>
        <fullName evidence="8">Uncharacterized protein</fullName>
    </submittedName>
</protein>
<evidence type="ECO:0000313" key="9">
    <source>
        <dbReference type="EMBL" id="MTV91033.1"/>
    </source>
</evidence>
<dbReference type="Proteomes" id="UP000042512">
    <property type="component" value="Unassembled WGS sequence"/>
</dbReference>
<reference evidence="5" key="5">
    <citation type="submission" date="2023-06" db="EMBL/GenBank/DDBJ databases">
        <title>PCVPA Blantyre Malawi Pneumococcal carriage surveillance isolates.</title>
        <authorList>
            <person name="Obolski U."/>
            <person name="Swarthout T.D."/>
            <person name="Kalizang'Oma A."/>
            <person name="Mwalukomo T.S."/>
            <person name="Cave R."/>
            <person name="Brown C."/>
            <person name="Cornick J."/>
            <person name="Kamng'Ona A."/>
            <person name="Msefula J."/>
            <person name="French N."/>
            <person name="Hyderman R."/>
        </authorList>
    </citation>
    <scope>NUCLEOTIDE SEQUENCE</scope>
    <source>
        <strain evidence="5">BVY8TH</strain>
    </source>
</reference>
<evidence type="ECO:0000313" key="8">
    <source>
        <dbReference type="EMBL" id="MTV86994.1"/>
    </source>
</evidence>
<accession>A0A0B7LEY0</accession>
<dbReference type="Proteomes" id="UP000290138">
    <property type="component" value="Chromosome"/>
</dbReference>
<dbReference type="Proteomes" id="UP000474228">
    <property type="component" value="Unassembled WGS sequence"/>
</dbReference>
<evidence type="ECO:0000313" key="21">
    <source>
        <dbReference type="Proteomes" id="UP000310822"/>
    </source>
</evidence>
<evidence type="ECO:0000313" key="28">
    <source>
        <dbReference type="Proteomes" id="UP000483094"/>
    </source>
</evidence>
<dbReference type="EMBL" id="CABDQT010000044">
    <property type="protein sequence ID" value="VTH34771.1"/>
    <property type="molecule type" value="Genomic_DNA"/>
</dbReference>
<evidence type="ECO:0000313" key="19">
    <source>
        <dbReference type="Proteomes" id="UP000048507"/>
    </source>
</evidence>
<dbReference type="EMBL" id="CAANCB010000010">
    <property type="protein sequence ID" value="VKB73941.1"/>
    <property type="molecule type" value="Genomic_DNA"/>
</dbReference>
<evidence type="ECO:0000313" key="26">
    <source>
        <dbReference type="Proteomes" id="UP000474228"/>
    </source>
</evidence>
<organism evidence="8 25">
    <name type="scientific">Streptococcus pneumoniae</name>
    <dbReference type="NCBI Taxonomy" id="1313"/>
    <lineage>
        <taxon>Bacteria</taxon>
        <taxon>Bacillati</taxon>
        <taxon>Bacillota</taxon>
        <taxon>Bacilli</taxon>
        <taxon>Lactobacillales</taxon>
        <taxon>Streptococcaceae</taxon>
        <taxon>Streptococcus</taxon>
    </lineage>
</organism>
<dbReference type="EMBL" id="WNHQ01000337">
    <property type="protein sequence ID" value="MTV73338.1"/>
    <property type="molecule type" value="Genomic_DNA"/>
</dbReference>
<dbReference type="EMBL" id="WNHX01000020">
    <property type="protein sequence ID" value="MTV86994.1"/>
    <property type="molecule type" value="Genomic_DNA"/>
</dbReference>
<dbReference type="OrthoDB" id="2004745at2"/>
<evidence type="ECO:0000313" key="10">
    <source>
        <dbReference type="EMBL" id="OYL30891.1"/>
    </source>
</evidence>
<evidence type="ECO:0000313" key="11">
    <source>
        <dbReference type="EMBL" id="VFI33050.1"/>
    </source>
</evidence>
<evidence type="ECO:0000313" key="24">
    <source>
        <dbReference type="Proteomes" id="UP000358702"/>
    </source>
</evidence>
<evidence type="ECO:0000313" key="20">
    <source>
        <dbReference type="Proteomes" id="UP000214939"/>
    </source>
</evidence>
<dbReference type="EMBL" id="CFFA01000028">
    <property type="protein sequence ID" value="CEX67275.1"/>
    <property type="molecule type" value="Genomic_DNA"/>
</dbReference>
<evidence type="ECO:0000313" key="22">
    <source>
        <dbReference type="Proteomes" id="UP000311674"/>
    </source>
</evidence>
<evidence type="ECO:0000313" key="6">
    <source>
        <dbReference type="EMBL" id="MTV63362.1"/>
    </source>
</evidence>
<dbReference type="Proteomes" id="UP000469505">
    <property type="component" value="Unassembled WGS sequence"/>
</dbReference>
<evidence type="ECO:0000313" key="5">
    <source>
        <dbReference type="EMBL" id="MDS8039765.1"/>
    </source>
</evidence>
<dbReference type="EMBL" id="CQVU01000010">
    <property type="protein sequence ID" value="COA20155.1"/>
    <property type="molecule type" value="Genomic_DNA"/>
</dbReference>
<dbReference type="GeneID" id="45652848"/>
<evidence type="ECO:0000313" key="13">
    <source>
        <dbReference type="EMBL" id="VNB71270.1"/>
    </source>
</evidence>
<dbReference type="Proteomes" id="UP000483094">
    <property type="component" value="Unassembled WGS sequence"/>
</dbReference>
<dbReference type="EMBL" id="WNHJ01000031">
    <property type="protein sequence ID" value="MTV63362.1"/>
    <property type="molecule type" value="Genomic_DNA"/>
</dbReference>
<dbReference type="Proteomes" id="UP000043005">
    <property type="component" value="Unassembled WGS sequence"/>
</dbReference>
<dbReference type="EMBL" id="NNBW01000029">
    <property type="protein sequence ID" value="OYL30891.1"/>
    <property type="molecule type" value="Genomic_DNA"/>
</dbReference>
<evidence type="ECO:0000313" key="25">
    <source>
        <dbReference type="Proteomes" id="UP000469505"/>
    </source>
</evidence>
<reference evidence="25 26" key="4">
    <citation type="submission" date="2019-11" db="EMBL/GenBank/DDBJ databases">
        <title>Growth characteristics of pneumococcus vary with the chemical composition of the capsule and with environmental conditions.</title>
        <authorList>
            <person name="Tothpal A."/>
            <person name="Desobry K."/>
            <person name="Joshi S."/>
            <person name="Wyllie A.L."/>
            <person name="Weinberger D.M."/>
        </authorList>
    </citation>
    <scope>NUCLEOTIDE SEQUENCE [LARGE SCALE GENOMIC DNA]</scope>
    <source>
        <strain evidence="27">pnumococcus15C</strain>
        <strain evidence="9">Pnumococcus15C</strain>
        <strain evidence="28">pnumococcus19F</strain>
        <strain evidence="7">Pnumococcus19F</strain>
        <strain evidence="6">Pnumococcus22F</strain>
        <strain evidence="26">pnumococcus22F</strain>
        <strain evidence="25">pnumococcus35B</strain>
        <strain evidence="8">Pnumococcus35B</strain>
    </source>
</reference>
<dbReference type="EMBL" id="CKRE01000022">
    <property type="protein sequence ID" value="CIY86083.1"/>
    <property type="molecule type" value="Genomic_DNA"/>
</dbReference>
<dbReference type="AlphaFoldDB" id="A0A0B7LEY0"/>
<reference evidence="21 22" key="3">
    <citation type="submission" date="2019-04" db="EMBL/GenBank/DDBJ databases">
        <authorList>
            <consortium name="Pathogen Informatics"/>
        </authorList>
    </citation>
    <scope>NUCLEOTIDE SEQUENCE [LARGE SCALE GENOMIC DNA]</scope>
    <source>
        <strain evidence="11">GPS_HK_21-sc-2296565</strain>
        <strain evidence="15 23">GPSC129</strain>
        <strain evidence="14 22">GPSC148</strain>
        <strain evidence="12 24">GPSC21</strain>
        <strain evidence="13 21">GPSC54</strain>
    </source>
</reference>
<sequence>MLEIWKYRPFVSEFWNDFKNNHDKQFVDPISLYLTLKDDDDPRIEEESEALENMILQYLGEDDAS</sequence>
<evidence type="ECO:0000313" key="23">
    <source>
        <dbReference type="Proteomes" id="UP000314107"/>
    </source>
</evidence>
<dbReference type="Proteomes" id="UP000358702">
    <property type="component" value="Unassembled WGS sequence"/>
</dbReference>
<dbReference type="Proteomes" id="UP000476212">
    <property type="component" value="Unassembled WGS sequence"/>
</dbReference>
<reference evidence="16 17" key="1">
    <citation type="submission" date="2015-03" db="EMBL/GenBank/DDBJ databases">
        <authorList>
            <consortium name="Pathogen Informatics"/>
            <person name="Murphy D."/>
        </authorList>
    </citation>
    <scope>NUCLEOTIDE SEQUENCE [LARGE SCALE GENOMIC DNA]</scope>
    <source>
        <strain evidence="4 17">SMRU1414</strain>
        <strain evidence="3 18">SMRU1873</strain>
        <strain evidence="1">SMRU51</strain>
        <strain evidence="2 16">SMRU975</strain>
        <strain evidence="19">type strain: N</strain>
    </source>
</reference>
<evidence type="ECO:0000313" key="15">
    <source>
        <dbReference type="EMBL" id="VTH34771.1"/>
    </source>
</evidence>
<evidence type="ECO:0000313" key="17">
    <source>
        <dbReference type="Proteomes" id="UP000042967"/>
    </source>
</evidence>
<evidence type="ECO:0000313" key="18">
    <source>
        <dbReference type="Proteomes" id="UP000043005"/>
    </source>
</evidence>
<evidence type="ECO:0000313" key="2">
    <source>
        <dbReference type="EMBL" id="CIY86083.1"/>
    </source>
</evidence>
<evidence type="ECO:0000313" key="14">
    <source>
        <dbReference type="EMBL" id="VSC32534.1"/>
    </source>
</evidence>
<evidence type="ECO:0000313" key="7">
    <source>
        <dbReference type="EMBL" id="MTV73338.1"/>
    </source>
</evidence>
<dbReference type="Proteomes" id="UP000310822">
    <property type="component" value="Unassembled WGS sequence"/>
</dbReference>
<gene>
    <name evidence="10" type="ORF">A5N45_02925</name>
    <name evidence="1" type="ORF">ERS019209_01786</name>
    <name evidence="2" type="ORF">ERS020485_01546</name>
    <name evidence="4" type="ORF">ERS020924_01273</name>
    <name evidence="3" type="ORF">ERS021383_00312</name>
    <name evidence="6" type="ORF">GM539_08160</name>
    <name evidence="7" type="ORF">GM540_04880</name>
    <name evidence="8" type="ORF">GM543_05590</name>
    <name evidence="9" type="ORF">GM544_11375</name>
    <name evidence="5" type="ORF">RLG82_12540</name>
    <name evidence="13" type="ORF">SAMEA2783718_02239</name>
    <name evidence="15" type="ORF">SAMEA3171064_02292</name>
    <name evidence="12" type="ORF">SAMEA3353631_01800</name>
    <name evidence="14" type="ORF">SAMEA3390019_01360</name>
    <name evidence="11" type="ORF">SAMEA3431391_01801</name>
</gene>
<name>A0A0B7LEY0_STREE</name>